<evidence type="ECO:0000256" key="9">
    <source>
        <dbReference type="ARBA" id="ARBA00022741"/>
    </source>
</evidence>
<dbReference type="InterPro" id="IPR008271">
    <property type="entry name" value="Ser/Thr_kinase_AS"/>
</dbReference>
<gene>
    <name evidence="25" type="ORF">DB88DRAFT_486654</name>
</gene>
<dbReference type="GO" id="GO:0046872">
    <property type="term" value="F:metal ion binding"/>
    <property type="evidence" value="ECO:0007669"/>
    <property type="project" value="UniProtKB-KW"/>
</dbReference>
<evidence type="ECO:0000256" key="20">
    <source>
        <dbReference type="ARBA" id="ARBA00048977"/>
    </source>
</evidence>
<evidence type="ECO:0000256" key="17">
    <source>
        <dbReference type="ARBA" id="ARBA00023230"/>
    </source>
</evidence>
<comment type="catalytic activity">
    <reaction evidence="19">
        <text>L-threonyl-[protein] + ATP = O-phospho-L-threonyl-[protein] + ADP + H(+)</text>
        <dbReference type="Rhea" id="RHEA:46608"/>
        <dbReference type="Rhea" id="RHEA-COMP:11060"/>
        <dbReference type="Rhea" id="RHEA-COMP:11605"/>
        <dbReference type="ChEBI" id="CHEBI:15378"/>
        <dbReference type="ChEBI" id="CHEBI:30013"/>
        <dbReference type="ChEBI" id="CHEBI:30616"/>
        <dbReference type="ChEBI" id="CHEBI:61977"/>
        <dbReference type="ChEBI" id="CHEBI:456216"/>
        <dbReference type="EC" id="2.7.11.1"/>
    </reaction>
    <physiologicalReaction direction="left-to-right" evidence="19">
        <dbReference type="Rhea" id="RHEA:46609"/>
    </physiologicalReaction>
</comment>
<comment type="cofactor">
    <cofactor evidence="1">
        <name>Mg(2+)</name>
        <dbReference type="ChEBI" id="CHEBI:18420"/>
    </cofactor>
</comment>
<keyword evidence="10" id="KW-0418">Kinase</keyword>
<dbReference type="Pfam" id="PF00069">
    <property type="entry name" value="Pkinase"/>
    <property type="match status" value="1"/>
</dbReference>
<keyword evidence="15" id="KW-0472">Membrane</keyword>
<dbReference type="SUPFAM" id="SSF56112">
    <property type="entry name" value="Protein kinase-like (PK-like)"/>
    <property type="match status" value="1"/>
</dbReference>
<dbReference type="InterPro" id="IPR011047">
    <property type="entry name" value="Quinoprotein_ADH-like_sf"/>
</dbReference>
<evidence type="ECO:0000256" key="10">
    <source>
        <dbReference type="ARBA" id="ARBA00022777"/>
    </source>
</evidence>
<keyword evidence="4" id="KW-0723">Serine/threonine-protein kinase</keyword>
<dbReference type="FunFam" id="3.30.200.20:FF:000443">
    <property type="entry name" value="Serine/threonine-protein kinase/endoribonuclease IRE1"/>
    <property type="match status" value="1"/>
</dbReference>
<evidence type="ECO:0000259" key="24">
    <source>
        <dbReference type="PROSITE" id="PS51392"/>
    </source>
</evidence>
<evidence type="ECO:0000256" key="18">
    <source>
        <dbReference type="ARBA" id="ARBA00023268"/>
    </source>
</evidence>
<evidence type="ECO:0000256" key="16">
    <source>
        <dbReference type="ARBA" id="ARBA00023180"/>
    </source>
</evidence>
<feature type="domain" description="KEN" evidence="24">
    <location>
        <begin position="963"/>
        <end position="1095"/>
    </location>
</feature>
<dbReference type="CDD" id="cd10422">
    <property type="entry name" value="RNase_Ire1"/>
    <property type="match status" value="1"/>
</dbReference>
<dbReference type="GO" id="GO:0004521">
    <property type="term" value="F:RNA endonuclease activity"/>
    <property type="evidence" value="ECO:0007669"/>
    <property type="project" value="InterPro"/>
</dbReference>
<evidence type="ECO:0000256" key="4">
    <source>
        <dbReference type="ARBA" id="ARBA00022527"/>
    </source>
</evidence>
<feature type="compositionally biased region" description="Basic and acidic residues" evidence="21">
    <location>
        <begin position="627"/>
        <end position="639"/>
    </location>
</feature>
<dbReference type="GO" id="GO:0004674">
    <property type="term" value="F:protein serine/threonine kinase activity"/>
    <property type="evidence" value="ECO:0007669"/>
    <property type="project" value="UniProtKB-KW"/>
</dbReference>
<evidence type="ECO:0000256" key="8">
    <source>
        <dbReference type="ARBA" id="ARBA00022729"/>
    </source>
</evidence>
<keyword evidence="18" id="KW-0511">Multifunctional enzyme</keyword>
<dbReference type="PROSITE" id="PS50011">
    <property type="entry name" value="PROTEIN_KINASE_DOM"/>
    <property type="match status" value="1"/>
</dbReference>
<evidence type="ECO:0000256" key="13">
    <source>
        <dbReference type="ARBA" id="ARBA00022842"/>
    </source>
</evidence>
<keyword evidence="6" id="KW-0812">Transmembrane</keyword>
<keyword evidence="14" id="KW-1133">Transmembrane helix</keyword>
<feature type="region of interest" description="Disordered" evidence="21">
    <location>
        <begin position="552"/>
        <end position="645"/>
    </location>
</feature>
<dbReference type="GO" id="GO:0031505">
    <property type="term" value="P:fungal-type cell wall organization"/>
    <property type="evidence" value="ECO:0007669"/>
    <property type="project" value="UniProtKB-ARBA"/>
</dbReference>
<dbReference type="InterPro" id="IPR015943">
    <property type="entry name" value="WD40/YVTN_repeat-like_dom_sf"/>
</dbReference>
<keyword evidence="12" id="KW-0067">ATP-binding</keyword>
<evidence type="ECO:0000313" key="25">
    <source>
        <dbReference type="EMBL" id="KAK1924750.1"/>
    </source>
</evidence>
<dbReference type="Gene3D" id="2.130.10.10">
    <property type="entry name" value="YVTN repeat-like/Quinoprotein amine dehydrogenase"/>
    <property type="match status" value="1"/>
</dbReference>
<evidence type="ECO:0000256" key="3">
    <source>
        <dbReference type="ARBA" id="ARBA00012513"/>
    </source>
</evidence>
<dbReference type="EC" id="2.7.11.1" evidence="3"/>
<evidence type="ECO:0000259" key="23">
    <source>
        <dbReference type="PROSITE" id="PS50011"/>
    </source>
</evidence>
<dbReference type="GO" id="GO:0016787">
    <property type="term" value="F:hydrolase activity"/>
    <property type="evidence" value="ECO:0007669"/>
    <property type="project" value="UniProtKB-KW"/>
</dbReference>
<dbReference type="InterPro" id="IPR011009">
    <property type="entry name" value="Kinase-like_dom_sf"/>
</dbReference>
<accession>A0AAD9FR79</accession>
<evidence type="ECO:0000256" key="15">
    <source>
        <dbReference type="ARBA" id="ARBA00023136"/>
    </source>
</evidence>
<organism evidence="25 26">
    <name type="scientific">Papiliotrema laurentii</name>
    <name type="common">Cryptococcus laurentii</name>
    <dbReference type="NCBI Taxonomy" id="5418"/>
    <lineage>
        <taxon>Eukaryota</taxon>
        <taxon>Fungi</taxon>
        <taxon>Dikarya</taxon>
        <taxon>Basidiomycota</taxon>
        <taxon>Agaricomycotina</taxon>
        <taxon>Tremellomycetes</taxon>
        <taxon>Tremellales</taxon>
        <taxon>Rhynchogastremaceae</taxon>
        <taxon>Papiliotrema</taxon>
    </lineage>
</organism>
<evidence type="ECO:0000256" key="19">
    <source>
        <dbReference type="ARBA" id="ARBA00048659"/>
    </source>
</evidence>
<dbReference type="GO" id="GO:1990604">
    <property type="term" value="C:IRE1-TRAF2-ASK1 complex"/>
    <property type="evidence" value="ECO:0007669"/>
    <property type="project" value="TreeGrafter"/>
</dbReference>
<keyword evidence="5" id="KW-0808">Transferase</keyword>
<comment type="caution">
    <text evidence="25">The sequence shown here is derived from an EMBL/GenBank/DDBJ whole genome shotgun (WGS) entry which is preliminary data.</text>
</comment>
<evidence type="ECO:0000256" key="1">
    <source>
        <dbReference type="ARBA" id="ARBA00001946"/>
    </source>
</evidence>
<proteinExistence type="predicted"/>
<name>A0AAD9FR79_PAPLA</name>
<reference evidence="25" key="1">
    <citation type="submission" date="2023-02" db="EMBL/GenBank/DDBJ databases">
        <title>Identification and recombinant expression of a fungal hydrolase from Papiliotrema laurentii that hydrolyzes apple cutin and clears colloidal polyester polyurethane.</title>
        <authorList>
            <consortium name="DOE Joint Genome Institute"/>
            <person name="Roman V.A."/>
            <person name="Bojanowski C."/>
            <person name="Crable B.R."/>
            <person name="Wagner D.N."/>
            <person name="Hung C.S."/>
            <person name="Nadeau L.J."/>
            <person name="Schratz L."/>
            <person name="Haridas S."/>
            <person name="Pangilinan J."/>
            <person name="Lipzen A."/>
            <person name="Na H."/>
            <person name="Yan M."/>
            <person name="Ng V."/>
            <person name="Grigoriev I.V."/>
            <person name="Spatafora J.W."/>
            <person name="Barlow D."/>
            <person name="Biffinger J."/>
            <person name="Kelley-Loughnane N."/>
            <person name="Varaljay V.A."/>
            <person name="Crookes-Goodson W.J."/>
        </authorList>
    </citation>
    <scope>NUCLEOTIDE SEQUENCE</scope>
    <source>
        <strain evidence="25">5307AH</strain>
    </source>
</reference>
<keyword evidence="13" id="KW-0460">Magnesium</keyword>
<dbReference type="GO" id="GO:0005524">
    <property type="term" value="F:ATP binding"/>
    <property type="evidence" value="ECO:0007669"/>
    <property type="project" value="UniProtKB-KW"/>
</dbReference>
<evidence type="ECO:0000256" key="2">
    <source>
        <dbReference type="ARBA" id="ARBA00004479"/>
    </source>
</evidence>
<dbReference type="SUPFAM" id="SSF50998">
    <property type="entry name" value="Quinoprotein alcohol dehydrogenase-like"/>
    <property type="match status" value="1"/>
</dbReference>
<evidence type="ECO:0000256" key="14">
    <source>
        <dbReference type="ARBA" id="ARBA00022989"/>
    </source>
</evidence>
<keyword evidence="11" id="KW-0378">Hydrolase</keyword>
<evidence type="ECO:0000256" key="5">
    <source>
        <dbReference type="ARBA" id="ARBA00022679"/>
    </source>
</evidence>
<dbReference type="PANTHER" id="PTHR13954:SF6">
    <property type="entry name" value="NON-SPECIFIC SERINE_THREONINE PROTEIN KINASE"/>
    <property type="match status" value="1"/>
</dbReference>
<evidence type="ECO:0000256" key="11">
    <source>
        <dbReference type="ARBA" id="ARBA00022801"/>
    </source>
</evidence>
<evidence type="ECO:0000256" key="7">
    <source>
        <dbReference type="ARBA" id="ARBA00022723"/>
    </source>
</evidence>
<evidence type="ECO:0000256" key="6">
    <source>
        <dbReference type="ARBA" id="ARBA00022692"/>
    </source>
</evidence>
<keyword evidence="9" id="KW-0547">Nucleotide-binding</keyword>
<keyword evidence="7" id="KW-0479">Metal-binding</keyword>
<evidence type="ECO:0000256" key="21">
    <source>
        <dbReference type="SAM" id="MobiDB-lite"/>
    </source>
</evidence>
<keyword evidence="26" id="KW-1185">Reference proteome</keyword>
<dbReference type="GO" id="GO:0070059">
    <property type="term" value="P:intrinsic apoptotic signaling pathway in response to endoplasmic reticulum stress"/>
    <property type="evidence" value="ECO:0007669"/>
    <property type="project" value="TreeGrafter"/>
</dbReference>
<dbReference type="SMART" id="SM00580">
    <property type="entry name" value="PUG"/>
    <property type="match status" value="1"/>
</dbReference>
<dbReference type="PROSITE" id="PS00108">
    <property type="entry name" value="PROTEIN_KINASE_ST"/>
    <property type="match status" value="1"/>
</dbReference>
<protein>
    <recommendedName>
        <fullName evidence="3">non-specific serine/threonine protein kinase</fullName>
        <ecNumber evidence="3">2.7.11.1</ecNumber>
    </recommendedName>
</protein>
<dbReference type="Gene3D" id="3.30.200.20">
    <property type="entry name" value="Phosphorylase Kinase, domain 1"/>
    <property type="match status" value="1"/>
</dbReference>
<dbReference type="AlphaFoldDB" id="A0AAD9FR79"/>
<comment type="subcellular location">
    <subcellularLocation>
        <location evidence="2">Membrane</location>
        <topology evidence="2">Single-pass type I membrane protein</topology>
    </subcellularLocation>
</comment>
<feature type="compositionally biased region" description="Basic residues" evidence="21">
    <location>
        <begin position="582"/>
        <end position="597"/>
    </location>
</feature>
<dbReference type="PROSITE" id="PS51392">
    <property type="entry name" value="KEN"/>
    <property type="match status" value="1"/>
</dbReference>
<dbReference type="InterPro" id="IPR000719">
    <property type="entry name" value="Prot_kinase_dom"/>
</dbReference>
<sequence length="1096" mass="120431">MVAIPSPLVITTHLLAFSLPFLLALHASPAPDPYPAVVSLPGRQPPSSSRHIARPQATPQVEHDLLPFVLVSTIDGALHAVDREKGDIKWTLRDGVDPLVGGGIKGKVGDEEYIVEPLSGSLYVFDQDQSEEGAPRVRKLPLSVEQLIEMSPFTFPHSPSRTFTGSKHTSLLTIDLKTGRRINCYSSLHNASVSDDCVCDDGEVLDDLENKGRSNRDVLFIGRTDYRLTIHSPPNYAESGVTPSAVSDASTAGRRSSGVQEITYSTYTPNNYDKPLAEYWSKFGSGQTFWEADGQPVSKVRVELGHDGLAAGVQQGGVLKWNKQLGSIGIAVYDILLPLVPANATPILVPQPPPHLPSLFPVHEDSAHSPYDIHAKPPTTYIGSVPPALLLPPARSTGEEADTPVAKVPPTRQGGSRRTNKPLLFALSSESYPLINFAPPPRPGSLANGSFLLSEDVPESDQLLPYLLDPPAEDMALIPVGETGVVEVPDSPRLQAHHNWIWWFIGLLGSLVVCALAITGVYRQRSVKPSGSPADEKTPLLLGPVVEAKAERSEKTVTIVEPAVSPSTRSASLPGDEEATPKKKSTRRRVRGKKKRRDSNAALLDKDGEGEDDEEGDLSGSGSGSVLRRDDKPLPDLPREISSTALADEDDKERLAISETIIGFGSHGTVVLKGTWGGRPVAVKRLLSDFTRLASQEVKLLQASDDHPNVIRYYCQERRDNFLYIALDLCQASLADLIEAPDKHIELASELDSKRALAQVTAGLKHLHGMKIIHRDIKPQNVLVSQAKDRSLRMLVSDFGLARRLEQDQSSFAPTANNLAGSLGWRAPECIRGQVRLNEVFDRASSCSSSSGSSSSLLDLTLEADEKDVVKGKGHARLTKAVDLFALGCLYFWVLTSGRHPFGEVYDRESNIVKGDIVNMSHLEILGSEQWEAKDLVGRLLSMDPTSRPDTSECLIHPFFWSPSKRLSFLCDASDRFEIMELEPPEATLVKLETDAASVVGKDWYSRLDKTVTSNLGKYRKYKGNSVRDLLRAMRNKKHHYQDLEPSVKRHFGELPAGFLLYFTSRYPLLFLHVYSVVRDSRLRHESMFEQYFQEG</sequence>
<dbReference type="EMBL" id="JAODAN010000004">
    <property type="protein sequence ID" value="KAK1924750.1"/>
    <property type="molecule type" value="Genomic_DNA"/>
</dbReference>
<keyword evidence="8 22" id="KW-0732">Signal</keyword>
<dbReference type="Pfam" id="PF06479">
    <property type="entry name" value="Ribonuc_2-5A"/>
    <property type="match status" value="1"/>
</dbReference>
<dbReference type="GO" id="GO:0036498">
    <property type="term" value="P:IRE1-mediated unfolded protein response"/>
    <property type="evidence" value="ECO:0007669"/>
    <property type="project" value="TreeGrafter"/>
</dbReference>
<dbReference type="Proteomes" id="UP001182556">
    <property type="component" value="Unassembled WGS sequence"/>
</dbReference>
<evidence type="ECO:0000313" key="26">
    <source>
        <dbReference type="Proteomes" id="UP001182556"/>
    </source>
</evidence>
<feature type="region of interest" description="Disordered" evidence="21">
    <location>
        <begin position="395"/>
        <end position="416"/>
    </location>
</feature>
<dbReference type="InterPro" id="IPR010513">
    <property type="entry name" value="KEN_dom"/>
</dbReference>
<dbReference type="InterPro" id="IPR038357">
    <property type="entry name" value="KEN_sf"/>
</dbReference>
<feature type="chain" id="PRO_5041901274" description="non-specific serine/threonine protein kinase" evidence="22">
    <location>
        <begin position="25"/>
        <end position="1096"/>
    </location>
</feature>
<feature type="domain" description="Protein kinase" evidence="23">
    <location>
        <begin position="656"/>
        <end position="960"/>
    </location>
</feature>
<dbReference type="PANTHER" id="PTHR13954">
    <property type="entry name" value="IRE1-RELATED"/>
    <property type="match status" value="1"/>
</dbReference>
<keyword evidence="16" id="KW-0325">Glycoprotein</keyword>
<dbReference type="Gene3D" id="1.10.510.10">
    <property type="entry name" value="Transferase(Phosphotransferase) domain 1"/>
    <property type="match status" value="1"/>
</dbReference>
<dbReference type="GO" id="GO:0006397">
    <property type="term" value="P:mRNA processing"/>
    <property type="evidence" value="ECO:0007669"/>
    <property type="project" value="InterPro"/>
</dbReference>
<feature type="compositionally biased region" description="Acidic residues" evidence="21">
    <location>
        <begin position="608"/>
        <end position="617"/>
    </location>
</feature>
<evidence type="ECO:0000256" key="22">
    <source>
        <dbReference type="SAM" id="SignalP"/>
    </source>
</evidence>
<dbReference type="FunFam" id="1.20.1440.180:FF:000002">
    <property type="entry name" value="Serine/threonine-protein kinase/endoribonuclease IRE1"/>
    <property type="match status" value="1"/>
</dbReference>
<dbReference type="GO" id="GO:0051082">
    <property type="term" value="F:unfolded protein binding"/>
    <property type="evidence" value="ECO:0007669"/>
    <property type="project" value="TreeGrafter"/>
</dbReference>
<comment type="catalytic activity">
    <reaction evidence="20">
        <text>L-seryl-[protein] + ATP = O-phospho-L-seryl-[protein] + ADP + H(+)</text>
        <dbReference type="Rhea" id="RHEA:17989"/>
        <dbReference type="Rhea" id="RHEA-COMP:9863"/>
        <dbReference type="Rhea" id="RHEA-COMP:11604"/>
        <dbReference type="ChEBI" id="CHEBI:15378"/>
        <dbReference type="ChEBI" id="CHEBI:29999"/>
        <dbReference type="ChEBI" id="CHEBI:30616"/>
        <dbReference type="ChEBI" id="CHEBI:83421"/>
        <dbReference type="ChEBI" id="CHEBI:456216"/>
        <dbReference type="EC" id="2.7.11.1"/>
    </reaction>
    <physiologicalReaction direction="left-to-right" evidence="20">
        <dbReference type="Rhea" id="RHEA:17990"/>
    </physiologicalReaction>
</comment>
<keyword evidence="17" id="KW-0834">Unfolded protein response</keyword>
<dbReference type="InterPro" id="IPR045133">
    <property type="entry name" value="IRE1/2-like"/>
</dbReference>
<dbReference type="Gene3D" id="1.20.1440.180">
    <property type="entry name" value="KEN domain"/>
    <property type="match status" value="1"/>
</dbReference>
<feature type="signal peptide" evidence="22">
    <location>
        <begin position="1"/>
        <end position="24"/>
    </location>
</feature>
<dbReference type="SMART" id="SM00220">
    <property type="entry name" value="S_TKc"/>
    <property type="match status" value="1"/>
</dbReference>
<dbReference type="FunFam" id="1.10.510.10:FF:000572">
    <property type="entry name" value="Serine/threonine-protein kinase/endoribonuclease IRE1"/>
    <property type="match status" value="1"/>
</dbReference>
<evidence type="ECO:0000256" key="12">
    <source>
        <dbReference type="ARBA" id="ARBA00022840"/>
    </source>
</evidence>